<keyword evidence="6" id="KW-1185">Reference proteome</keyword>
<name>A0A3L6QP54_PANMI</name>
<dbReference type="PROSITE" id="PS00426">
    <property type="entry name" value="CEREAL_TRYP_AMYL_INH"/>
    <property type="match status" value="1"/>
</dbReference>
<gene>
    <name evidence="5" type="ORF">C2845_PM04G07080</name>
</gene>
<evidence type="ECO:0000313" key="5">
    <source>
        <dbReference type="EMBL" id="RLM85632.1"/>
    </source>
</evidence>
<dbReference type="GO" id="GO:0004867">
    <property type="term" value="F:serine-type endopeptidase inhibitor activity"/>
    <property type="evidence" value="ECO:0007669"/>
    <property type="project" value="InterPro"/>
</dbReference>
<feature type="domain" description="Bifunctional inhibitor/plant lipid transfer protein/seed storage helical" evidence="4">
    <location>
        <begin position="37"/>
        <end position="141"/>
    </location>
</feature>
<dbReference type="GO" id="GO:0005576">
    <property type="term" value="C:extracellular region"/>
    <property type="evidence" value="ECO:0007669"/>
    <property type="project" value="UniProtKB-SubCell"/>
</dbReference>
<evidence type="ECO:0000256" key="3">
    <source>
        <dbReference type="SAM" id="SignalP"/>
    </source>
</evidence>
<protein>
    <recommendedName>
        <fullName evidence="4">Bifunctional inhibitor/plant lipid transfer protein/seed storage helical domain-containing protein</fullName>
    </recommendedName>
</protein>
<keyword evidence="3" id="KW-0732">Signal</keyword>
<dbReference type="STRING" id="4540.A0A3L6QP54"/>
<keyword evidence="2" id="KW-0964">Secreted</keyword>
<sequence length="147" mass="15513">MASTTSRLILSAAALLSILLLAGAATAAATTSVPSYCASGQAIPRSPLPGCRWYIASRICDMMVLMYPPAVFRELCCQQLRAVPAECRCRALRVMMEETALTIGGDRGSPICSQVPQARFAPAVVTKGECGLPTIHGTPFCHALDAE</sequence>
<dbReference type="InterPro" id="IPR016140">
    <property type="entry name" value="Bifunc_inhib/LTP/seed_store"/>
</dbReference>
<dbReference type="Proteomes" id="UP000275267">
    <property type="component" value="Unassembled WGS sequence"/>
</dbReference>
<organism evidence="5 6">
    <name type="scientific">Panicum miliaceum</name>
    <name type="common">Proso millet</name>
    <name type="synonym">Broomcorn millet</name>
    <dbReference type="NCBI Taxonomy" id="4540"/>
    <lineage>
        <taxon>Eukaryota</taxon>
        <taxon>Viridiplantae</taxon>
        <taxon>Streptophyta</taxon>
        <taxon>Embryophyta</taxon>
        <taxon>Tracheophyta</taxon>
        <taxon>Spermatophyta</taxon>
        <taxon>Magnoliopsida</taxon>
        <taxon>Liliopsida</taxon>
        <taxon>Poales</taxon>
        <taxon>Poaceae</taxon>
        <taxon>PACMAD clade</taxon>
        <taxon>Panicoideae</taxon>
        <taxon>Panicodae</taxon>
        <taxon>Paniceae</taxon>
        <taxon>Panicinae</taxon>
        <taxon>Panicum</taxon>
        <taxon>Panicum sect. Panicum</taxon>
    </lineage>
</organism>
<proteinExistence type="predicted"/>
<evidence type="ECO:0000313" key="6">
    <source>
        <dbReference type="Proteomes" id="UP000275267"/>
    </source>
</evidence>
<evidence type="ECO:0000256" key="1">
    <source>
        <dbReference type="ARBA" id="ARBA00004613"/>
    </source>
</evidence>
<dbReference type="SUPFAM" id="SSF47699">
    <property type="entry name" value="Bifunctional inhibitor/lipid-transfer protein/seed storage 2S albumin"/>
    <property type="match status" value="1"/>
</dbReference>
<dbReference type="SMART" id="SM00499">
    <property type="entry name" value="AAI"/>
    <property type="match status" value="1"/>
</dbReference>
<dbReference type="InterPro" id="IPR006105">
    <property type="entry name" value="Allergen/tryp_amyl_inhib_CS"/>
</dbReference>
<dbReference type="AlphaFoldDB" id="A0A3L6QP54"/>
<comment type="subcellular location">
    <subcellularLocation>
        <location evidence="1">Secreted</location>
    </subcellularLocation>
</comment>
<feature type="signal peptide" evidence="3">
    <location>
        <begin position="1"/>
        <end position="27"/>
    </location>
</feature>
<reference evidence="6" key="1">
    <citation type="journal article" date="2019" name="Nat. Commun.">
        <title>The genome of broomcorn millet.</title>
        <authorList>
            <person name="Zou C."/>
            <person name="Miki D."/>
            <person name="Li D."/>
            <person name="Tang Q."/>
            <person name="Xiao L."/>
            <person name="Rajput S."/>
            <person name="Deng P."/>
            <person name="Jia W."/>
            <person name="Huang R."/>
            <person name="Zhang M."/>
            <person name="Sun Y."/>
            <person name="Hu J."/>
            <person name="Fu X."/>
            <person name="Schnable P.S."/>
            <person name="Li F."/>
            <person name="Zhang H."/>
            <person name="Feng B."/>
            <person name="Zhu X."/>
            <person name="Liu R."/>
            <person name="Schnable J.C."/>
            <person name="Zhu J.-K."/>
            <person name="Zhang H."/>
        </authorList>
    </citation>
    <scope>NUCLEOTIDE SEQUENCE [LARGE SCALE GENOMIC DNA]</scope>
</reference>
<dbReference type="OrthoDB" id="656731at2759"/>
<evidence type="ECO:0000259" key="4">
    <source>
        <dbReference type="SMART" id="SM00499"/>
    </source>
</evidence>
<dbReference type="PRINTS" id="PR00808">
    <property type="entry name" value="AMLASEINHBTR"/>
</dbReference>
<accession>A0A3L6QP54</accession>
<dbReference type="InterPro" id="IPR006106">
    <property type="entry name" value="Allergen/soft/tryp_amyl_inhib"/>
</dbReference>
<dbReference type="PANTHER" id="PTHR34481">
    <property type="entry name" value="TRYPSIN/FACTOR XIIA INHIBITOR-RELATED"/>
    <property type="match status" value="1"/>
</dbReference>
<feature type="chain" id="PRO_5018288181" description="Bifunctional inhibitor/plant lipid transfer protein/seed storage helical domain-containing protein" evidence="3">
    <location>
        <begin position="28"/>
        <end position="147"/>
    </location>
</feature>
<evidence type="ECO:0000256" key="2">
    <source>
        <dbReference type="ARBA" id="ARBA00022525"/>
    </source>
</evidence>
<dbReference type="CDD" id="cd00261">
    <property type="entry name" value="AAI_SS"/>
    <property type="match status" value="1"/>
</dbReference>
<dbReference type="EMBL" id="PQIB02000011">
    <property type="protein sequence ID" value="RLM85632.1"/>
    <property type="molecule type" value="Genomic_DNA"/>
</dbReference>
<dbReference type="Pfam" id="PF00234">
    <property type="entry name" value="Tryp_alpha_amyl"/>
    <property type="match status" value="1"/>
</dbReference>
<dbReference type="Gene3D" id="1.10.110.10">
    <property type="entry name" value="Plant lipid-transfer and hydrophobic proteins"/>
    <property type="match status" value="1"/>
</dbReference>
<comment type="caution">
    <text evidence="5">The sequence shown here is derived from an EMBL/GenBank/DDBJ whole genome shotgun (WGS) entry which is preliminary data.</text>
</comment>
<dbReference type="PANTHER" id="PTHR34481:SF13">
    <property type="entry name" value="TRYPSIN_FACTOR XIIA INHIBITOR"/>
    <property type="match status" value="1"/>
</dbReference>
<dbReference type="InterPro" id="IPR036312">
    <property type="entry name" value="Bifun_inhib/LTP/seed_sf"/>
</dbReference>